<sequence>MKASPLISASTHLPLSRPRIRSNLSRPIGNPQPPWTLHPPIARGNPFPRREPRLLLQVKENRQGVPATTPIGRAVSSLADMLCELQRSGLGEGTGTVERALGETRESCFWMFRSVFSDSPNMVVSLLMLLAECIGSSTDENREILCRMAEYERVIAKGEKGNSLILSNYAQFLYRFAVDLHRAERYFKLAVQAEPVDAEAMSRYAEFLWKERGDLEGAEEMFLAAADAEPGSHYHTGNYASFLWRTGAEDTCYPLDPPELCRTIRTTTHTF</sequence>
<comment type="caution">
    <text evidence="2">The sequence shown here is derived from an EMBL/GenBank/DDBJ whole genome shotgun (WGS) entry which is preliminary data.</text>
</comment>
<dbReference type="InterPro" id="IPR011990">
    <property type="entry name" value="TPR-like_helical_dom_sf"/>
</dbReference>
<dbReference type="Gene3D" id="1.25.40.10">
    <property type="entry name" value="Tetratricopeptide repeat domain"/>
    <property type="match status" value="1"/>
</dbReference>
<gene>
    <name evidence="2" type="ORF">QJS10_CPA06g00366</name>
</gene>
<dbReference type="EMBL" id="JAUJYO010000006">
    <property type="protein sequence ID" value="KAK1314706.1"/>
    <property type="molecule type" value="Genomic_DNA"/>
</dbReference>
<name>A0AAV9ELT2_ACOCL</name>
<evidence type="ECO:0000256" key="1">
    <source>
        <dbReference type="SAM" id="MobiDB-lite"/>
    </source>
</evidence>
<dbReference type="Proteomes" id="UP001180020">
    <property type="component" value="Unassembled WGS sequence"/>
</dbReference>
<proteinExistence type="predicted"/>
<reference evidence="2" key="1">
    <citation type="journal article" date="2023" name="Nat. Commun.">
        <title>Diploid and tetraploid genomes of Acorus and the evolution of monocots.</title>
        <authorList>
            <person name="Ma L."/>
            <person name="Liu K.W."/>
            <person name="Li Z."/>
            <person name="Hsiao Y.Y."/>
            <person name="Qi Y."/>
            <person name="Fu T."/>
            <person name="Tang G.D."/>
            <person name="Zhang D."/>
            <person name="Sun W.H."/>
            <person name="Liu D.K."/>
            <person name="Li Y."/>
            <person name="Chen G.Z."/>
            <person name="Liu X.D."/>
            <person name="Liao X.Y."/>
            <person name="Jiang Y.T."/>
            <person name="Yu X."/>
            <person name="Hao Y."/>
            <person name="Huang J."/>
            <person name="Zhao X.W."/>
            <person name="Ke S."/>
            <person name="Chen Y.Y."/>
            <person name="Wu W.L."/>
            <person name="Hsu J.L."/>
            <person name="Lin Y.F."/>
            <person name="Huang M.D."/>
            <person name="Li C.Y."/>
            <person name="Huang L."/>
            <person name="Wang Z.W."/>
            <person name="Zhao X."/>
            <person name="Zhong W.Y."/>
            <person name="Peng D.H."/>
            <person name="Ahmad S."/>
            <person name="Lan S."/>
            <person name="Zhang J.S."/>
            <person name="Tsai W.C."/>
            <person name="Van de Peer Y."/>
            <person name="Liu Z.J."/>
        </authorList>
    </citation>
    <scope>NUCLEOTIDE SEQUENCE</scope>
    <source>
        <strain evidence="2">CP</strain>
    </source>
</reference>
<accession>A0AAV9ELT2</accession>
<organism evidence="2 3">
    <name type="scientific">Acorus calamus</name>
    <name type="common">Sweet flag</name>
    <dbReference type="NCBI Taxonomy" id="4465"/>
    <lineage>
        <taxon>Eukaryota</taxon>
        <taxon>Viridiplantae</taxon>
        <taxon>Streptophyta</taxon>
        <taxon>Embryophyta</taxon>
        <taxon>Tracheophyta</taxon>
        <taxon>Spermatophyta</taxon>
        <taxon>Magnoliopsida</taxon>
        <taxon>Liliopsida</taxon>
        <taxon>Acoraceae</taxon>
        <taxon>Acorus</taxon>
    </lineage>
</organism>
<dbReference type="AlphaFoldDB" id="A0AAV9ELT2"/>
<keyword evidence="3" id="KW-1185">Reference proteome</keyword>
<dbReference type="SUPFAM" id="SSF81901">
    <property type="entry name" value="HCP-like"/>
    <property type="match status" value="1"/>
</dbReference>
<feature type="region of interest" description="Disordered" evidence="1">
    <location>
        <begin position="1"/>
        <end position="41"/>
    </location>
</feature>
<reference evidence="2" key="2">
    <citation type="submission" date="2023-06" db="EMBL/GenBank/DDBJ databases">
        <authorList>
            <person name="Ma L."/>
            <person name="Liu K.-W."/>
            <person name="Li Z."/>
            <person name="Hsiao Y.-Y."/>
            <person name="Qi Y."/>
            <person name="Fu T."/>
            <person name="Tang G."/>
            <person name="Zhang D."/>
            <person name="Sun W.-H."/>
            <person name="Liu D.-K."/>
            <person name="Li Y."/>
            <person name="Chen G.-Z."/>
            <person name="Liu X.-D."/>
            <person name="Liao X.-Y."/>
            <person name="Jiang Y.-T."/>
            <person name="Yu X."/>
            <person name="Hao Y."/>
            <person name="Huang J."/>
            <person name="Zhao X.-W."/>
            <person name="Ke S."/>
            <person name="Chen Y.-Y."/>
            <person name="Wu W.-L."/>
            <person name="Hsu J.-L."/>
            <person name="Lin Y.-F."/>
            <person name="Huang M.-D."/>
            <person name="Li C.-Y."/>
            <person name="Huang L."/>
            <person name="Wang Z.-W."/>
            <person name="Zhao X."/>
            <person name="Zhong W.-Y."/>
            <person name="Peng D.-H."/>
            <person name="Ahmad S."/>
            <person name="Lan S."/>
            <person name="Zhang J.-S."/>
            <person name="Tsai W.-C."/>
            <person name="Van De Peer Y."/>
            <person name="Liu Z.-J."/>
        </authorList>
    </citation>
    <scope>NUCLEOTIDE SEQUENCE</scope>
    <source>
        <strain evidence="2">CP</strain>
        <tissue evidence="2">Leaves</tissue>
    </source>
</reference>
<dbReference type="PANTHER" id="PTHR26312">
    <property type="entry name" value="TETRATRICOPEPTIDE REPEAT PROTEIN 5"/>
    <property type="match status" value="1"/>
</dbReference>
<protein>
    <submittedName>
        <fullName evidence="2">Uncharacterized protein</fullName>
    </submittedName>
</protein>
<dbReference type="PANTHER" id="PTHR26312:SF153">
    <property type="entry name" value="EXPRESSED PROTEIN"/>
    <property type="match status" value="1"/>
</dbReference>
<evidence type="ECO:0000313" key="2">
    <source>
        <dbReference type="EMBL" id="KAK1314706.1"/>
    </source>
</evidence>
<evidence type="ECO:0000313" key="3">
    <source>
        <dbReference type="Proteomes" id="UP001180020"/>
    </source>
</evidence>